<protein>
    <submittedName>
        <fullName evidence="3">DUF58 domain-containing protein</fullName>
    </submittedName>
</protein>
<proteinExistence type="predicted"/>
<evidence type="ECO:0000313" key="3">
    <source>
        <dbReference type="EMBL" id="MBM0278723.1"/>
    </source>
</evidence>
<keyword evidence="4" id="KW-1185">Reference proteome</keyword>
<dbReference type="EMBL" id="JAEVHL010000196">
    <property type="protein sequence ID" value="MBM0278723.1"/>
    <property type="molecule type" value="Genomic_DNA"/>
</dbReference>
<gene>
    <name evidence="3" type="ORF">JM949_27120</name>
</gene>
<feature type="region of interest" description="Disordered" evidence="1">
    <location>
        <begin position="41"/>
        <end position="62"/>
    </location>
</feature>
<dbReference type="PANTHER" id="PTHR33608:SF6">
    <property type="entry name" value="BLL2464 PROTEIN"/>
    <property type="match status" value="1"/>
</dbReference>
<dbReference type="InterPro" id="IPR002881">
    <property type="entry name" value="DUF58"/>
</dbReference>
<reference evidence="3 4" key="1">
    <citation type="submission" date="2021-01" db="EMBL/GenBank/DDBJ databases">
        <title>Draft genome sequence of Micromonospora sp. strain STR1s_6.</title>
        <authorList>
            <person name="Karlyshev A."/>
            <person name="Jawad R."/>
        </authorList>
    </citation>
    <scope>NUCLEOTIDE SEQUENCE [LARGE SCALE GENOMIC DNA]</scope>
    <source>
        <strain evidence="3 4">STR1S-6</strain>
    </source>
</reference>
<dbReference type="Pfam" id="PF01882">
    <property type="entry name" value="DUF58"/>
    <property type="match status" value="1"/>
</dbReference>
<organism evidence="3 4">
    <name type="scientific">Micromonospora tarensis</name>
    <dbReference type="NCBI Taxonomy" id="2806100"/>
    <lineage>
        <taxon>Bacteria</taxon>
        <taxon>Bacillati</taxon>
        <taxon>Actinomycetota</taxon>
        <taxon>Actinomycetes</taxon>
        <taxon>Micromonosporales</taxon>
        <taxon>Micromonosporaceae</taxon>
        <taxon>Micromonospora</taxon>
    </lineage>
</organism>
<dbReference type="Proteomes" id="UP000622245">
    <property type="component" value="Unassembled WGS sequence"/>
</dbReference>
<dbReference type="RefSeq" id="WP_203151070.1">
    <property type="nucleotide sequence ID" value="NZ_JAEVHL010000196.1"/>
</dbReference>
<evidence type="ECO:0000256" key="1">
    <source>
        <dbReference type="SAM" id="MobiDB-lite"/>
    </source>
</evidence>
<feature type="domain" description="DUF58" evidence="2">
    <location>
        <begin position="55"/>
        <end position="288"/>
    </location>
</feature>
<dbReference type="SUPFAM" id="SSF53300">
    <property type="entry name" value="vWA-like"/>
    <property type="match status" value="1"/>
</dbReference>
<dbReference type="InterPro" id="IPR036465">
    <property type="entry name" value="vWFA_dom_sf"/>
</dbReference>
<sequence length="337" mass="36684">MRGATTRSADPGLAELAPDQQLRRLELTVTRRLNGLLHGQYRGLLPGPGSEPAGSREYRPGEDEVRRMDWAVTARTAVPHVRQVDADRELTTWLLVDGSASMEFGTAELDKRELAVAAVAAVGFLTAGVGNRLGAQVLRADGVRRFPARSGRIHLLALLRALLGAPRATPPPDRPGRGPTAEPPDLADGLDALHRVANRRGLVVVVSDFLDGLPDEPGPPAPWERTLRRLAVRHQVLAIEVTDPRELELPDVGLITLVDPETGRHREVSTSDRRLRERYAEAAAAQRAQVHQALRRSGATHLALRTDRDWSADIVRHVHTQRRLAAAPVGQARGGAT</sequence>
<name>A0ABS1YMQ7_9ACTN</name>
<dbReference type="PANTHER" id="PTHR33608">
    <property type="entry name" value="BLL2464 PROTEIN"/>
    <property type="match status" value="1"/>
</dbReference>
<feature type="region of interest" description="Disordered" evidence="1">
    <location>
        <begin position="166"/>
        <end position="187"/>
    </location>
</feature>
<evidence type="ECO:0000259" key="2">
    <source>
        <dbReference type="Pfam" id="PF01882"/>
    </source>
</evidence>
<comment type="caution">
    <text evidence="3">The sequence shown here is derived from an EMBL/GenBank/DDBJ whole genome shotgun (WGS) entry which is preliminary data.</text>
</comment>
<evidence type="ECO:0000313" key="4">
    <source>
        <dbReference type="Proteomes" id="UP000622245"/>
    </source>
</evidence>
<accession>A0ABS1YMQ7</accession>